<gene>
    <name evidence="1" type="ORF">QAB22_021625</name>
</gene>
<dbReference type="Proteomes" id="UP001176846">
    <property type="component" value="Unassembled WGS sequence"/>
</dbReference>
<comment type="caution">
    <text evidence="1">The sequence shown here is derived from an EMBL/GenBank/DDBJ whole genome shotgun (WGS) entry which is preliminary data.</text>
</comment>
<reference evidence="1" key="1">
    <citation type="journal article" date="2023" name="Nat. Commun.">
        <title>Genomic dissection of endemic carbapenem resistance reveals metallo-beta-lactamase dissemination through clonal, plasmid and integron transfer.</title>
        <authorList>
            <person name="Macesic N."/>
            <person name="Hawkey J."/>
            <person name="Vezina B."/>
            <person name="Wisniewski J.A."/>
            <person name="Cottingham H."/>
            <person name="Blakeway L.V."/>
            <person name="Harshegyi T."/>
            <person name="Pragastis K."/>
            <person name="Badoordeen G.Z."/>
            <person name="Dennison A."/>
            <person name="Spelman D.W."/>
            <person name="Jenney A.W.J."/>
            <person name="Peleg A.Y."/>
        </authorList>
    </citation>
    <scope>NUCLEOTIDE SEQUENCE</scope>
    <source>
        <strain evidence="1">CPO071</strain>
    </source>
</reference>
<evidence type="ECO:0000313" key="1">
    <source>
        <dbReference type="EMBL" id="MEC6059111.1"/>
    </source>
</evidence>
<accession>A0AAW9PMR3</accession>
<reference evidence="1" key="2">
    <citation type="submission" date="2024-01" db="EMBL/GenBank/DDBJ databases">
        <authorList>
            <person name="Macesic N."/>
        </authorList>
    </citation>
    <scope>NUCLEOTIDE SEQUENCE</scope>
    <source>
        <strain evidence="1">CPO071</strain>
    </source>
</reference>
<proteinExistence type="predicted"/>
<dbReference type="RefSeq" id="WP_048293348.1">
    <property type="nucleotide sequence ID" value="NZ_BIHO01000001.1"/>
</dbReference>
<protein>
    <submittedName>
        <fullName evidence="1">Uncharacterized protein</fullName>
    </submittedName>
</protein>
<organism evidence="1 2">
    <name type="scientific">Klebsiella variicola</name>
    <dbReference type="NCBI Taxonomy" id="244366"/>
    <lineage>
        <taxon>Bacteria</taxon>
        <taxon>Pseudomonadati</taxon>
        <taxon>Pseudomonadota</taxon>
        <taxon>Gammaproteobacteria</taxon>
        <taxon>Enterobacterales</taxon>
        <taxon>Enterobacteriaceae</taxon>
        <taxon>Klebsiella/Raoultella group</taxon>
        <taxon>Klebsiella</taxon>
        <taxon>Klebsiella pneumoniae complex</taxon>
    </lineage>
</organism>
<name>A0AAW9PMR3_KLEVA</name>
<evidence type="ECO:0000313" key="2">
    <source>
        <dbReference type="Proteomes" id="UP001176846"/>
    </source>
</evidence>
<sequence length="47" mass="5207">MAIKAAFPENDFIGISPSVDYLSLTINDCITLRNNSPACPTNYWLLC</sequence>
<dbReference type="AlphaFoldDB" id="A0AAW9PMR3"/>
<dbReference type="EMBL" id="JARTTN020000001">
    <property type="protein sequence ID" value="MEC6059111.1"/>
    <property type="molecule type" value="Genomic_DNA"/>
</dbReference>